<dbReference type="HAMAP" id="MF_02043">
    <property type="entry name" value="DusC_subfam"/>
    <property type="match status" value="1"/>
</dbReference>
<feature type="domain" description="DUS-like FMN-binding" evidence="11">
    <location>
        <begin position="9"/>
        <end position="309"/>
    </location>
</feature>
<comment type="function">
    <text evidence="9">Catalyzes the synthesis of 5,6-dihydrouridine (D), a modified base found in the D-loop of most tRNAs, via the reduction of the C5-C6 double bond in target uridines. Specifically modifies U16 in tRNAs.</text>
</comment>
<evidence type="ECO:0000256" key="4">
    <source>
        <dbReference type="ARBA" id="ARBA00022643"/>
    </source>
</evidence>
<keyword evidence="6 9" id="KW-0521">NADP</keyword>
<protein>
    <recommendedName>
        <fullName evidence="9">tRNA-dihydrouridine(16) synthase</fullName>
        <ecNumber evidence="9">1.3.1.-</ecNumber>
    </recommendedName>
    <alternativeName>
        <fullName evidence="9">U16-specific dihydrouridine synthase</fullName>
        <shortName evidence="9">U16-specific Dus</shortName>
    </alternativeName>
    <alternativeName>
        <fullName evidence="9">tRNA-dihydrouridine synthase C</fullName>
    </alternativeName>
</protein>
<name>A0ABU2ZZ22_9GAMM</name>
<keyword evidence="13" id="KW-1185">Reference proteome</keyword>
<evidence type="ECO:0000256" key="5">
    <source>
        <dbReference type="ARBA" id="ARBA00022694"/>
    </source>
</evidence>
<comment type="similarity">
    <text evidence="10">Belongs to the dus family.</text>
</comment>
<feature type="site" description="Interacts with tRNA" evidence="9">
    <location>
        <position position="100"/>
    </location>
</feature>
<dbReference type="PROSITE" id="PS01136">
    <property type="entry name" value="UPF0034"/>
    <property type="match status" value="1"/>
</dbReference>
<gene>
    <name evidence="9" type="primary">dusC</name>
    <name evidence="12" type="ORF">RM573_03150</name>
</gene>
<dbReference type="InterPro" id="IPR032886">
    <property type="entry name" value="DusC"/>
</dbReference>
<dbReference type="InterPro" id="IPR001269">
    <property type="entry name" value="DUS_fam"/>
</dbReference>
<keyword evidence="4 9" id="KW-0288">FMN</keyword>
<evidence type="ECO:0000256" key="2">
    <source>
        <dbReference type="ARBA" id="ARBA00022555"/>
    </source>
</evidence>
<comment type="caution">
    <text evidence="12">The sequence shown here is derived from an EMBL/GenBank/DDBJ whole genome shotgun (WGS) entry which is preliminary data.</text>
</comment>
<feature type="binding site" evidence="9">
    <location>
        <position position="144"/>
    </location>
    <ligand>
        <name>FMN</name>
        <dbReference type="ChEBI" id="CHEBI:58210"/>
    </ligand>
</feature>
<feature type="site" description="Interacts with tRNA" evidence="9">
    <location>
        <position position="181"/>
    </location>
</feature>
<evidence type="ECO:0000313" key="13">
    <source>
        <dbReference type="Proteomes" id="UP001266357"/>
    </source>
</evidence>
<dbReference type="PIRSF" id="PIRSF006621">
    <property type="entry name" value="Dus"/>
    <property type="match status" value="1"/>
</dbReference>
<feature type="site" description="Interacts with tRNA" evidence="9">
    <location>
        <position position="283"/>
    </location>
</feature>
<evidence type="ECO:0000313" key="12">
    <source>
        <dbReference type="EMBL" id="MDT0602582.1"/>
    </source>
</evidence>
<evidence type="ECO:0000259" key="11">
    <source>
        <dbReference type="Pfam" id="PF01207"/>
    </source>
</evidence>
<dbReference type="Gene3D" id="3.20.20.70">
    <property type="entry name" value="Aldolase class I"/>
    <property type="match status" value="1"/>
</dbReference>
<dbReference type="EMBL" id="JAVRIF010000001">
    <property type="protein sequence ID" value="MDT0602582.1"/>
    <property type="molecule type" value="Genomic_DNA"/>
</dbReference>
<keyword evidence="5 9" id="KW-0819">tRNA processing</keyword>
<dbReference type="RefSeq" id="WP_311577085.1">
    <property type="nucleotide sequence ID" value="NZ_JAVRIF010000001.1"/>
</dbReference>
<feature type="site" description="Interacts with tRNA; defines subfamily-specific binding signature" evidence="9">
    <location>
        <position position="278"/>
    </location>
</feature>
<dbReference type="InterPro" id="IPR018517">
    <property type="entry name" value="tRNA_hU_synthase_CS"/>
</dbReference>
<feature type="active site" description="Proton donor" evidence="9">
    <location>
        <position position="103"/>
    </location>
</feature>
<dbReference type="PANTHER" id="PTHR11082:SF26">
    <property type="entry name" value="TRNA-DIHYDROURIDINE(16) SYNTHASE"/>
    <property type="match status" value="1"/>
</dbReference>
<dbReference type="Pfam" id="PF01207">
    <property type="entry name" value="Dus"/>
    <property type="match status" value="1"/>
</dbReference>
<dbReference type="EC" id="1.3.1.-" evidence="9"/>
<feature type="site" description="Interacts with tRNA; defines subfamily-specific binding signature" evidence="9">
    <location>
        <position position="40"/>
    </location>
</feature>
<dbReference type="PANTHER" id="PTHR11082">
    <property type="entry name" value="TRNA-DIHYDROURIDINE SYNTHASE"/>
    <property type="match status" value="1"/>
</dbReference>
<reference evidence="12 13" key="1">
    <citation type="submission" date="2023-09" db="EMBL/GenBank/DDBJ databases">
        <authorList>
            <person name="Rey-Velasco X."/>
        </authorList>
    </citation>
    <scope>NUCLEOTIDE SEQUENCE [LARGE SCALE GENOMIC DNA]</scope>
    <source>
        <strain evidence="12 13">W431</strain>
    </source>
</reference>
<evidence type="ECO:0000256" key="9">
    <source>
        <dbReference type="HAMAP-Rule" id="MF_02043"/>
    </source>
</evidence>
<dbReference type="Gene3D" id="1.20.225.30">
    <property type="entry name" value="Dihydrouridine synthase, C-terminal recognition domain"/>
    <property type="match status" value="1"/>
</dbReference>
<feature type="site" description="Interacts with tRNA; defines subfamily-specific binding signature" evidence="9">
    <location>
        <position position="276"/>
    </location>
</feature>
<comment type="cofactor">
    <cofactor evidence="1 9 10">
        <name>FMN</name>
        <dbReference type="ChEBI" id="CHEBI:58210"/>
    </cofactor>
</comment>
<organism evidence="12 13">
    <name type="scientific">Thalassotalea castellviae</name>
    <dbReference type="NCBI Taxonomy" id="3075612"/>
    <lineage>
        <taxon>Bacteria</taxon>
        <taxon>Pseudomonadati</taxon>
        <taxon>Pseudomonadota</taxon>
        <taxon>Gammaproteobacteria</taxon>
        <taxon>Alteromonadales</taxon>
        <taxon>Colwelliaceae</taxon>
        <taxon>Thalassotalea</taxon>
    </lineage>
</organism>
<keyword evidence="2 9" id="KW-0820">tRNA-binding</keyword>
<keyword evidence="8 9" id="KW-0560">Oxidoreductase</keyword>
<evidence type="ECO:0000256" key="10">
    <source>
        <dbReference type="PIRNR" id="PIRNR006621"/>
    </source>
</evidence>
<evidence type="ECO:0000256" key="3">
    <source>
        <dbReference type="ARBA" id="ARBA00022630"/>
    </source>
</evidence>
<comment type="catalytic activity">
    <reaction evidence="9">
        <text>5,6-dihydrouridine(16) in tRNA + NADP(+) = uridine(16) in tRNA + NADPH + H(+)</text>
        <dbReference type="Rhea" id="RHEA:53376"/>
        <dbReference type="Rhea" id="RHEA-COMP:13543"/>
        <dbReference type="Rhea" id="RHEA-COMP:13544"/>
        <dbReference type="ChEBI" id="CHEBI:15378"/>
        <dbReference type="ChEBI" id="CHEBI:57783"/>
        <dbReference type="ChEBI" id="CHEBI:58349"/>
        <dbReference type="ChEBI" id="CHEBI:65315"/>
        <dbReference type="ChEBI" id="CHEBI:74443"/>
    </reaction>
</comment>
<comment type="catalytic activity">
    <reaction evidence="9">
        <text>5,6-dihydrouridine(16) in tRNA + NAD(+) = uridine(16) in tRNA + NADH + H(+)</text>
        <dbReference type="Rhea" id="RHEA:53380"/>
        <dbReference type="Rhea" id="RHEA-COMP:13543"/>
        <dbReference type="Rhea" id="RHEA-COMP:13544"/>
        <dbReference type="ChEBI" id="CHEBI:15378"/>
        <dbReference type="ChEBI" id="CHEBI:57540"/>
        <dbReference type="ChEBI" id="CHEBI:57945"/>
        <dbReference type="ChEBI" id="CHEBI:65315"/>
        <dbReference type="ChEBI" id="CHEBI:74443"/>
    </reaction>
</comment>
<dbReference type="CDD" id="cd02801">
    <property type="entry name" value="DUS_like_FMN"/>
    <property type="match status" value="1"/>
</dbReference>
<feature type="binding site" evidence="9">
    <location>
        <position position="73"/>
    </location>
    <ligand>
        <name>FMN</name>
        <dbReference type="ChEBI" id="CHEBI:58210"/>
    </ligand>
</feature>
<dbReference type="InterPro" id="IPR035587">
    <property type="entry name" value="DUS-like_FMN-bd"/>
</dbReference>
<accession>A0ABU2ZZ22</accession>
<evidence type="ECO:0000256" key="8">
    <source>
        <dbReference type="ARBA" id="ARBA00023002"/>
    </source>
</evidence>
<dbReference type="Proteomes" id="UP001266357">
    <property type="component" value="Unassembled WGS sequence"/>
</dbReference>
<evidence type="ECO:0000256" key="6">
    <source>
        <dbReference type="ARBA" id="ARBA00022857"/>
    </source>
</evidence>
<feature type="site" description="Interacts with tRNA; defines subfamily-specific binding signature" evidence="9">
    <location>
        <position position="299"/>
    </location>
</feature>
<feature type="binding site" evidence="9">
    <location>
        <begin position="204"/>
        <end position="206"/>
    </location>
    <ligand>
        <name>FMN</name>
        <dbReference type="ChEBI" id="CHEBI:58210"/>
    </ligand>
</feature>
<keyword evidence="3 9" id="KW-0285">Flavoprotein</keyword>
<evidence type="ECO:0000256" key="1">
    <source>
        <dbReference type="ARBA" id="ARBA00001917"/>
    </source>
</evidence>
<dbReference type="InterPro" id="IPR013785">
    <property type="entry name" value="Aldolase_TIM"/>
</dbReference>
<comment type="similarity">
    <text evidence="9">Belongs to the Dus family. DusC subfamily.</text>
</comment>
<dbReference type="InterPro" id="IPR042270">
    <property type="entry name" value="DusC_C"/>
</dbReference>
<dbReference type="SUPFAM" id="SSF51395">
    <property type="entry name" value="FMN-linked oxidoreductases"/>
    <property type="match status" value="1"/>
</dbReference>
<evidence type="ECO:0000256" key="7">
    <source>
        <dbReference type="ARBA" id="ARBA00022884"/>
    </source>
</evidence>
<sequence length="315" mass="35604">MINQIKKVTLAPMEGVADELMRNLLCSINCYDLCITEFVRVVDRRVPTHIFHKISPELKRGGFTHNNTPTRVQLLGQEPHWMAENAIKAIELGSHGVDLNFGCPAKTVNKSKGGAVLLKTPETIYQIVNSVKQALPQDQILSAKIRLGFDDASLLDEIVSAITSANANQLTIHARTKRDGYNPPAYWHHIGKISEKYAIELFANGEIWSLSDAKKCIKEAKTANIMLGRGALAMPNLANVVKGKEDKMPWSSVNKLFQHYAYLELQGDKSFYFSSRLKQWLRYLKLQYPQAETLFNAIKLLKNKDDILKQLERIE</sequence>
<proteinExistence type="inferred from homology"/>
<feature type="binding site" evidence="9">
    <location>
        <begin position="228"/>
        <end position="229"/>
    </location>
    <ligand>
        <name>FMN</name>
        <dbReference type="ChEBI" id="CHEBI:58210"/>
    </ligand>
</feature>
<keyword evidence="7 9" id="KW-0694">RNA-binding</keyword>